<feature type="transmembrane region" description="Helical" evidence="7">
    <location>
        <begin position="197"/>
        <end position="217"/>
    </location>
</feature>
<feature type="domain" description="Major facilitator superfamily (MFS) profile" evidence="8">
    <location>
        <begin position="75"/>
        <end position="582"/>
    </location>
</feature>
<evidence type="ECO:0000256" key="2">
    <source>
        <dbReference type="ARBA" id="ARBA00022448"/>
    </source>
</evidence>
<dbReference type="PANTHER" id="PTHR23501:SF109">
    <property type="entry name" value="MAJOR FACILITATOR SUPERFAMILY (MFS) PROFILE DOMAIN-CONTAINING PROTEIN-RELATED"/>
    <property type="match status" value="1"/>
</dbReference>
<dbReference type="PROSITE" id="PS50850">
    <property type="entry name" value="MFS"/>
    <property type="match status" value="1"/>
</dbReference>
<dbReference type="Proteomes" id="UP001265746">
    <property type="component" value="Unassembled WGS sequence"/>
</dbReference>
<dbReference type="Gene3D" id="1.20.1720.10">
    <property type="entry name" value="Multidrug resistance protein D"/>
    <property type="match status" value="1"/>
</dbReference>
<evidence type="ECO:0000256" key="1">
    <source>
        <dbReference type="ARBA" id="ARBA00004141"/>
    </source>
</evidence>
<evidence type="ECO:0000313" key="9">
    <source>
        <dbReference type="EMBL" id="KAK2598777.1"/>
    </source>
</evidence>
<evidence type="ECO:0000313" key="10">
    <source>
        <dbReference type="Proteomes" id="UP001265746"/>
    </source>
</evidence>
<organism evidence="9 10">
    <name type="scientific">Phomopsis amygdali</name>
    <name type="common">Fusicoccum amygdali</name>
    <dbReference type="NCBI Taxonomy" id="1214568"/>
    <lineage>
        <taxon>Eukaryota</taxon>
        <taxon>Fungi</taxon>
        <taxon>Dikarya</taxon>
        <taxon>Ascomycota</taxon>
        <taxon>Pezizomycotina</taxon>
        <taxon>Sordariomycetes</taxon>
        <taxon>Sordariomycetidae</taxon>
        <taxon>Diaporthales</taxon>
        <taxon>Diaporthaceae</taxon>
        <taxon>Diaporthe</taxon>
    </lineage>
</organism>
<protein>
    <recommendedName>
        <fullName evidence="8">Major facilitator superfamily (MFS) profile domain-containing protein</fullName>
    </recommendedName>
</protein>
<evidence type="ECO:0000256" key="7">
    <source>
        <dbReference type="SAM" id="Phobius"/>
    </source>
</evidence>
<dbReference type="SUPFAM" id="SSF103473">
    <property type="entry name" value="MFS general substrate transporter"/>
    <property type="match status" value="1"/>
</dbReference>
<keyword evidence="3 7" id="KW-0812">Transmembrane</keyword>
<dbReference type="GO" id="GO:0022857">
    <property type="term" value="F:transmembrane transporter activity"/>
    <property type="evidence" value="ECO:0007669"/>
    <property type="project" value="InterPro"/>
</dbReference>
<dbReference type="InterPro" id="IPR005829">
    <property type="entry name" value="Sugar_transporter_CS"/>
</dbReference>
<feature type="transmembrane region" description="Helical" evidence="7">
    <location>
        <begin position="411"/>
        <end position="428"/>
    </location>
</feature>
<dbReference type="InterPro" id="IPR010573">
    <property type="entry name" value="MFS_Str1/Tri12-like"/>
</dbReference>
<comment type="subcellular location">
    <subcellularLocation>
        <location evidence="1">Membrane</location>
        <topology evidence="1">Multi-pass membrane protein</topology>
    </subcellularLocation>
</comment>
<dbReference type="CDD" id="cd06179">
    <property type="entry name" value="MFS_TRI12_like"/>
    <property type="match status" value="1"/>
</dbReference>
<evidence type="ECO:0000256" key="6">
    <source>
        <dbReference type="SAM" id="MobiDB-lite"/>
    </source>
</evidence>
<dbReference type="PROSITE" id="PS00216">
    <property type="entry name" value="SUGAR_TRANSPORT_1"/>
    <property type="match status" value="1"/>
</dbReference>
<feature type="region of interest" description="Disordered" evidence="6">
    <location>
        <begin position="1"/>
        <end position="25"/>
    </location>
</feature>
<evidence type="ECO:0000256" key="4">
    <source>
        <dbReference type="ARBA" id="ARBA00022989"/>
    </source>
</evidence>
<gene>
    <name evidence="9" type="ORF">N8I77_012164</name>
</gene>
<accession>A0AAD9S480</accession>
<feature type="transmembrane region" description="Helical" evidence="7">
    <location>
        <begin position="384"/>
        <end position="404"/>
    </location>
</feature>
<dbReference type="AlphaFoldDB" id="A0AAD9S480"/>
<feature type="transmembrane region" description="Helical" evidence="7">
    <location>
        <begin position="110"/>
        <end position="128"/>
    </location>
</feature>
<feature type="transmembrane region" description="Helical" evidence="7">
    <location>
        <begin position="299"/>
        <end position="321"/>
    </location>
</feature>
<dbReference type="EMBL" id="JAUJFL010000008">
    <property type="protein sequence ID" value="KAK2598777.1"/>
    <property type="molecule type" value="Genomic_DNA"/>
</dbReference>
<keyword evidence="10" id="KW-1185">Reference proteome</keyword>
<feature type="transmembrane region" description="Helical" evidence="7">
    <location>
        <begin position="72"/>
        <end position="90"/>
    </location>
</feature>
<feature type="transmembrane region" description="Helical" evidence="7">
    <location>
        <begin position="559"/>
        <end position="578"/>
    </location>
</feature>
<proteinExistence type="predicted"/>
<dbReference type="GO" id="GO:0005886">
    <property type="term" value="C:plasma membrane"/>
    <property type="evidence" value="ECO:0007669"/>
    <property type="project" value="TreeGrafter"/>
</dbReference>
<dbReference type="Gene3D" id="1.20.1250.20">
    <property type="entry name" value="MFS general substrate transporter like domains"/>
    <property type="match status" value="1"/>
</dbReference>
<comment type="caution">
    <text evidence="9">The sequence shown here is derived from an EMBL/GenBank/DDBJ whole genome shotgun (WGS) entry which is preliminary data.</text>
</comment>
<dbReference type="PANTHER" id="PTHR23501">
    <property type="entry name" value="MAJOR FACILITATOR SUPERFAMILY"/>
    <property type="match status" value="1"/>
</dbReference>
<keyword evidence="2" id="KW-0813">Transport</keyword>
<evidence type="ECO:0000259" key="8">
    <source>
        <dbReference type="PROSITE" id="PS50850"/>
    </source>
</evidence>
<dbReference type="InterPro" id="IPR020846">
    <property type="entry name" value="MFS_dom"/>
</dbReference>
<feature type="transmembrane region" description="Helical" evidence="7">
    <location>
        <begin position="271"/>
        <end position="293"/>
    </location>
</feature>
<keyword evidence="5 7" id="KW-0472">Membrane</keyword>
<dbReference type="Pfam" id="PF06609">
    <property type="entry name" value="TRI12"/>
    <property type="match status" value="1"/>
</dbReference>
<name>A0AAD9S480_PHOAM</name>
<keyword evidence="4 7" id="KW-1133">Transmembrane helix</keyword>
<feature type="transmembrane region" description="Helical" evidence="7">
    <location>
        <begin position="341"/>
        <end position="364"/>
    </location>
</feature>
<dbReference type="InterPro" id="IPR053791">
    <property type="entry name" value="MFS_Tri12-like"/>
</dbReference>
<feature type="transmembrane region" description="Helical" evidence="7">
    <location>
        <begin position="229"/>
        <end position="250"/>
    </location>
</feature>
<sequence length="612" mass="65535">MSALDNQSGLAAKEPQSSHFEDERKITSDAHFEEGNVTKVTHADGAVDYIDVKAVGGDYAMMQRGYFRSPQFLGTLMAQCLASICAYVSWVLPSNTLSLINAELGPSPNITWVATMFLIGCSIGFLLVGRLSDLYGRKWMVLGTSILGLAGCVIGSCAQDVETLIVANLCNGIASAGQLSFNVVMGELVPNKWRGPVNSIILLSSLPFAVFGPVIARSLFNNTVSKWRWSYYMGDILGVITLVLYWFFYSPPSYDQLHVHGKTRWQMTKDLDFVGILLYVAGCVLFLVGLSWGGSMYPWASAEVLCTLLIGVATLAAFAVYGESFESPKSKTKSAEMFRNIGFVAIVAVATIGAMVYFSLTVLWPTIIGTLYTTDVMQIGWQSSVVGGGVLLGQTIAGFSISYVPKVKLQCIVASALTLAFSTSLTTISPDRWAATIALGILLLISVGFIENISLPGVTLVWEAQDIGLATGVLGSIRSLGGAVATALYSSVLANELDKNLPKYVVPAATDAGLPESSIGSLFAAITAGDLSEVPGIGPEIIAAVGSSLKTAYTNSFRIVFYTTIPFSVILLLSAFLVPDMEMFLSHNVAKKLQDTSLETVSEEKRETTQQV</sequence>
<feature type="transmembrane region" description="Helical" evidence="7">
    <location>
        <begin position="434"/>
        <end position="455"/>
    </location>
</feature>
<dbReference type="InterPro" id="IPR036259">
    <property type="entry name" value="MFS_trans_sf"/>
</dbReference>
<evidence type="ECO:0000256" key="5">
    <source>
        <dbReference type="ARBA" id="ARBA00023136"/>
    </source>
</evidence>
<evidence type="ECO:0000256" key="3">
    <source>
        <dbReference type="ARBA" id="ARBA00022692"/>
    </source>
</evidence>
<reference evidence="9" key="1">
    <citation type="submission" date="2023-06" db="EMBL/GenBank/DDBJ databases">
        <authorList>
            <person name="Noh H."/>
        </authorList>
    </citation>
    <scope>NUCLEOTIDE SEQUENCE</scope>
    <source>
        <strain evidence="9">DUCC20226</strain>
    </source>
</reference>